<protein>
    <recommendedName>
        <fullName evidence="2">DUF3501 domain-containing protein</fullName>
    </recommendedName>
</protein>
<evidence type="ECO:0000313" key="1">
    <source>
        <dbReference type="EMBL" id="SVC00498.1"/>
    </source>
</evidence>
<dbReference type="Pfam" id="PF12007">
    <property type="entry name" value="DUF3501"/>
    <property type="match status" value="1"/>
</dbReference>
<evidence type="ECO:0008006" key="2">
    <source>
        <dbReference type="Google" id="ProtNLM"/>
    </source>
</evidence>
<sequence length="197" mass="22988">MPNKNKKINASNILNLEAYSKERKSIRARVVEMKKNRRVSLGPYSTFYFENFYTMQAQIQEMLYIEKGGEEQLKDELEAYNPLIPQGKELVATFMFEIDNPETRKKILSNLGNVEKKIFLNFNNQKIYAIPEDDLERTDEHGKTSSVHFLHFYMSDDQISDFKNLSSKIEIGTDHENYPHSTMIPKATHEALIDDLD</sequence>
<gene>
    <name evidence="1" type="ORF">METZ01_LOCUS253352</name>
</gene>
<proteinExistence type="predicted"/>
<organism evidence="1">
    <name type="scientific">marine metagenome</name>
    <dbReference type="NCBI Taxonomy" id="408172"/>
    <lineage>
        <taxon>unclassified sequences</taxon>
        <taxon>metagenomes</taxon>
        <taxon>ecological metagenomes</taxon>
    </lineage>
</organism>
<name>A0A382ILP3_9ZZZZ</name>
<dbReference type="InterPro" id="IPR021890">
    <property type="entry name" value="DUF3501"/>
</dbReference>
<dbReference type="AlphaFoldDB" id="A0A382ILP3"/>
<reference evidence="1" key="1">
    <citation type="submission" date="2018-05" db="EMBL/GenBank/DDBJ databases">
        <authorList>
            <person name="Lanie J.A."/>
            <person name="Ng W.-L."/>
            <person name="Kazmierczak K.M."/>
            <person name="Andrzejewski T.M."/>
            <person name="Davidsen T.M."/>
            <person name="Wayne K.J."/>
            <person name="Tettelin H."/>
            <person name="Glass J.I."/>
            <person name="Rusch D."/>
            <person name="Podicherti R."/>
            <person name="Tsui H.-C.T."/>
            <person name="Winkler M.E."/>
        </authorList>
    </citation>
    <scope>NUCLEOTIDE SEQUENCE</scope>
</reference>
<dbReference type="EMBL" id="UINC01068129">
    <property type="protein sequence ID" value="SVC00498.1"/>
    <property type="molecule type" value="Genomic_DNA"/>
</dbReference>
<accession>A0A382ILP3</accession>